<accession>A0A1I8AXD2</accession>
<evidence type="ECO:0000259" key="1">
    <source>
        <dbReference type="PROSITE" id="PS50097"/>
    </source>
</evidence>
<dbReference type="AlphaFoldDB" id="A0A1I8AXD2"/>
<feature type="domain" description="BTB" evidence="1">
    <location>
        <begin position="8"/>
        <end position="76"/>
    </location>
</feature>
<proteinExistence type="predicted"/>
<dbReference type="Pfam" id="PF00651">
    <property type="entry name" value="BTB"/>
    <property type="match status" value="1"/>
</dbReference>
<evidence type="ECO:0000313" key="2">
    <source>
        <dbReference type="Proteomes" id="UP000095281"/>
    </source>
</evidence>
<sequence>MLEEEIFTDCIFKVGGEVVKAHRCVLAQNNEVFKKMFGETGMVEAKNCEVIISDTTPECFHALLEYFYTGKINKDILEKHLDDIYAIAHKYQVETLKFECERYMSDLIGKTV</sequence>
<reference evidence="3" key="1">
    <citation type="submission" date="2016-11" db="UniProtKB">
        <authorList>
            <consortium name="WormBaseParasite"/>
        </authorList>
    </citation>
    <scope>IDENTIFICATION</scope>
</reference>
<dbReference type="SMART" id="SM00225">
    <property type="entry name" value="BTB"/>
    <property type="match status" value="1"/>
</dbReference>
<dbReference type="CDD" id="cd18186">
    <property type="entry name" value="BTB_POZ_ZBTB_KLHL-like"/>
    <property type="match status" value="1"/>
</dbReference>
<dbReference type="SUPFAM" id="SSF54695">
    <property type="entry name" value="POZ domain"/>
    <property type="match status" value="1"/>
</dbReference>
<dbReference type="Gene3D" id="3.30.710.10">
    <property type="entry name" value="Potassium Channel Kv1.1, Chain A"/>
    <property type="match status" value="1"/>
</dbReference>
<keyword evidence="2" id="KW-1185">Reference proteome</keyword>
<evidence type="ECO:0000313" key="3">
    <source>
        <dbReference type="WBParaSite" id="MhA1_Contig1018.frz3.gene13"/>
    </source>
</evidence>
<organism evidence="2 3">
    <name type="scientific">Meloidogyne hapla</name>
    <name type="common">Root-knot nematode worm</name>
    <dbReference type="NCBI Taxonomy" id="6305"/>
    <lineage>
        <taxon>Eukaryota</taxon>
        <taxon>Metazoa</taxon>
        <taxon>Ecdysozoa</taxon>
        <taxon>Nematoda</taxon>
        <taxon>Chromadorea</taxon>
        <taxon>Rhabditida</taxon>
        <taxon>Tylenchina</taxon>
        <taxon>Tylenchomorpha</taxon>
        <taxon>Tylenchoidea</taxon>
        <taxon>Meloidogynidae</taxon>
        <taxon>Meloidogyninae</taxon>
        <taxon>Meloidogyne</taxon>
    </lineage>
</organism>
<dbReference type="PANTHER" id="PTHR24413">
    <property type="entry name" value="SPECKLE-TYPE POZ PROTEIN"/>
    <property type="match status" value="1"/>
</dbReference>
<protein>
    <submittedName>
        <fullName evidence="3">BTB domain-containing protein</fullName>
    </submittedName>
</protein>
<dbReference type="InterPro" id="IPR011333">
    <property type="entry name" value="SKP1/BTB/POZ_sf"/>
</dbReference>
<dbReference type="Proteomes" id="UP000095281">
    <property type="component" value="Unplaced"/>
</dbReference>
<name>A0A1I8AXD2_MELHA</name>
<dbReference type="PROSITE" id="PS50097">
    <property type="entry name" value="BTB"/>
    <property type="match status" value="1"/>
</dbReference>
<dbReference type="WBParaSite" id="MhA1_Contig1018.frz3.gene13">
    <property type="protein sequence ID" value="MhA1_Contig1018.frz3.gene13"/>
    <property type="gene ID" value="MhA1_Contig1018.frz3.gene13"/>
</dbReference>
<dbReference type="InterPro" id="IPR000210">
    <property type="entry name" value="BTB/POZ_dom"/>
</dbReference>